<protein>
    <recommendedName>
        <fullName evidence="3">Phage tail protein</fullName>
    </recommendedName>
</protein>
<evidence type="ECO:0008006" key="3">
    <source>
        <dbReference type="Google" id="ProtNLM"/>
    </source>
</evidence>
<organism evidence="1 2">
    <name type="scientific">Faecalibacterium prausnitzii</name>
    <dbReference type="NCBI Taxonomy" id="853"/>
    <lineage>
        <taxon>Bacteria</taxon>
        <taxon>Bacillati</taxon>
        <taxon>Bacillota</taxon>
        <taxon>Clostridia</taxon>
        <taxon>Eubacteriales</taxon>
        <taxon>Oscillospiraceae</taxon>
        <taxon>Faecalibacterium</taxon>
    </lineage>
</organism>
<name>A0A6L5TEQ5_9FIRM</name>
<dbReference type="RefSeq" id="WP_154252023.1">
    <property type="nucleotide sequence ID" value="NZ_WKPZ01000004.1"/>
</dbReference>
<dbReference type="Proteomes" id="UP000477010">
    <property type="component" value="Unassembled WGS sequence"/>
</dbReference>
<accession>A0A6L5TEQ5</accession>
<comment type="caution">
    <text evidence="1">The sequence shown here is derived from an EMBL/GenBank/DDBJ whole genome shotgun (WGS) entry which is preliminary data.</text>
</comment>
<evidence type="ECO:0000313" key="2">
    <source>
        <dbReference type="Proteomes" id="UP000477010"/>
    </source>
</evidence>
<sequence>MTEEMLAMTPYMMQVALNQTLQKNFKGKTYCGPGGEKELNFFEQDLPIDTGRDDAVDTPEAFAPYIITEIGDMDSPEGDAPMEVDVTMYICAYDTGLKRQGYRDVLNIVTDIMKGFRAVPRFGKACTVKGNIKGKMSKDDYHPYYFGAVKMTCTVANADPATDPEIEEMV</sequence>
<dbReference type="EMBL" id="WKQE01000002">
    <property type="protein sequence ID" value="MSC79703.1"/>
    <property type="molecule type" value="Genomic_DNA"/>
</dbReference>
<evidence type="ECO:0000313" key="1">
    <source>
        <dbReference type="EMBL" id="MSC79703.1"/>
    </source>
</evidence>
<reference evidence="1 2" key="1">
    <citation type="journal article" date="2019" name="Nat. Med.">
        <title>A library of human gut bacterial isolates paired with longitudinal multiomics data enables mechanistic microbiome research.</title>
        <authorList>
            <person name="Poyet M."/>
            <person name="Groussin M."/>
            <person name="Gibbons S.M."/>
            <person name="Avila-Pacheco J."/>
            <person name="Jiang X."/>
            <person name="Kearney S.M."/>
            <person name="Perrotta A.R."/>
            <person name="Berdy B."/>
            <person name="Zhao S."/>
            <person name="Lieberman T.D."/>
            <person name="Swanson P.K."/>
            <person name="Smith M."/>
            <person name="Roesemann S."/>
            <person name="Alexander J.E."/>
            <person name="Rich S.A."/>
            <person name="Livny J."/>
            <person name="Vlamakis H."/>
            <person name="Clish C."/>
            <person name="Bullock K."/>
            <person name="Deik A."/>
            <person name="Scott J."/>
            <person name="Pierce K.A."/>
            <person name="Xavier R.J."/>
            <person name="Alm E.J."/>
        </authorList>
    </citation>
    <scope>NUCLEOTIDE SEQUENCE [LARGE SCALE GENOMIC DNA]</scope>
    <source>
        <strain evidence="1 2">BIOML-B9</strain>
    </source>
</reference>
<proteinExistence type="predicted"/>
<gene>
    <name evidence="1" type="ORF">GKD85_02510</name>
</gene>
<dbReference type="AlphaFoldDB" id="A0A6L5TEQ5"/>